<dbReference type="AlphaFoldDB" id="A0A369JYU3"/>
<organism evidence="1 2">
    <name type="scientific">Hypsizygus marmoreus</name>
    <name type="common">White beech mushroom</name>
    <name type="synonym">Agaricus marmoreus</name>
    <dbReference type="NCBI Taxonomy" id="39966"/>
    <lineage>
        <taxon>Eukaryota</taxon>
        <taxon>Fungi</taxon>
        <taxon>Dikarya</taxon>
        <taxon>Basidiomycota</taxon>
        <taxon>Agaricomycotina</taxon>
        <taxon>Agaricomycetes</taxon>
        <taxon>Agaricomycetidae</taxon>
        <taxon>Agaricales</taxon>
        <taxon>Tricholomatineae</taxon>
        <taxon>Lyophyllaceae</taxon>
        <taxon>Hypsizygus</taxon>
    </lineage>
</organism>
<reference evidence="1" key="1">
    <citation type="submission" date="2018-04" db="EMBL/GenBank/DDBJ databases">
        <title>Whole genome sequencing of Hypsizygus marmoreus.</title>
        <authorList>
            <person name="Choi I.-G."/>
            <person name="Min B."/>
            <person name="Kim J.-G."/>
            <person name="Kim S."/>
            <person name="Oh Y.-L."/>
            <person name="Kong W.-S."/>
            <person name="Park H."/>
            <person name="Jeong J."/>
            <person name="Song E.-S."/>
        </authorList>
    </citation>
    <scope>NUCLEOTIDE SEQUENCE [LARGE SCALE GENOMIC DNA]</scope>
    <source>
        <strain evidence="1">51987-8</strain>
    </source>
</reference>
<name>A0A369JYU3_HYPMA</name>
<sequence length="92" mass="10458">MVELTFRAFLHAQQTQDLISIMENDTNTEIAPDLLPTEIIDVIVDQLHGDMPSLRTCSLTSKQFVSRAQKHLFCTIQLISLNHLFDMQPMAS</sequence>
<dbReference type="InParanoid" id="A0A369JYU3"/>
<dbReference type="OrthoDB" id="2745898at2759"/>
<keyword evidence="2" id="KW-1185">Reference proteome</keyword>
<evidence type="ECO:0000313" key="1">
    <source>
        <dbReference type="EMBL" id="RDB26502.1"/>
    </source>
</evidence>
<accession>A0A369JYU3</accession>
<dbReference type="Proteomes" id="UP000076154">
    <property type="component" value="Unassembled WGS sequence"/>
</dbReference>
<gene>
    <name evidence="1" type="ORF">Hypma_005601</name>
</gene>
<evidence type="ECO:0008006" key="3">
    <source>
        <dbReference type="Google" id="ProtNLM"/>
    </source>
</evidence>
<comment type="caution">
    <text evidence="1">The sequence shown here is derived from an EMBL/GenBank/DDBJ whole genome shotgun (WGS) entry which is preliminary data.</text>
</comment>
<dbReference type="EMBL" id="LUEZ02000029">
    <property type="protein sequence ID" value="RDB26502.1"/>
    <property type="molecule type" value="Genomic_DNA"/>
</dbReference>
<evidence type="ECO:0000313" key="2">
    <source>
        <dbReference type="Proteomes" id="UP000076154"/>
    </source>
</evidence>
<proteinExistence type="predicted"/>
<protein>
    <recommendedName>
        <fullName evidence="3">F-box domain-containing protein</fullName>
    </recommendedName>
</protein>